<name>A0A8S9IEY3_BRACR</name>
<dbReference type="AlphaFoldDB" id="A0A8S9IEY3"/>
<gene>
    <name evidence="2" type="ORF">F2Q68_00028213</name>
</gene>
<feature type="compositionally biased region" description="Polar residues" evidence="1">
    <location>
        <begin position="79"/>
        <end position="89"/>
    </location>
</feature>
<sequence>MLLIVKLSKQQFIVRKKKHAKWAFELLRDREGDRRDGARRKSRSRSRDRRRRDSDDDRDREEPKKKKMKEDGTLEIESISGTETLEISS</sequence>
<evidence type="ECO:0000313" key="2">
    <source>
        <dbReference type="EMBL" id="KAF2568033.1"/>
    </source>
</evidence>
<feature type="compositionally biased region" description="Basic and acidic residues" evidence="1">
    <location>
        <begin position="51"/>
        <end position="72"/>
    </location>
</feature>
<accession>A0A8S9IEY3</accession>
<dbReference type="EMBL" id="QGKW02001911">
    <property type="protein sequence ID" value="KAF2568033.1"/>
    <property type="molecule type" value="Genomic_DNA"/>
</dbReference>
<evidence type="ECO:0000256" key="1">
    <source>
        <dbReference type="SAM" id="MobiDB-lite"/>
    </source>
</evidence>
<reference evidence="2" key="1">
    <citation type="submission" date="2019-12" db="EMBL/GenBank/DDBJ databases">
        <title>Genome sequencing and annotation of Brassica cretica.</title>
        <authorList>
            <person name="Studholme D.J."/>
            <person name="Sarris P.F."/>
        </authorList>
    </citation>
    <scope>NUCLEOTIDE SEQUENCE</scope>
    <source>
        <strain evidence="2">PFS-001/15</strain>
        <tissue evidence="2">Leaf</tissue>
    </source>
</reference>
<comment type="caution">
    <text evidence="2">The sequence shown here is derived from an EMBL/GenBank/DDBJ whole genome shotgun (WGS) entry which is preliminary data.</text>
</comment>
<feature type="region of interest" description="Disordered" evidence="1">
    <location>
        <begin position="33"/>
        <end position="89"/>
    </location>
</feature>
<proteinExistence type="predicted"/>
<feature type="compositionally biased region" description="Basic residues" evidence="1">
    <location>
        <begin position="37"/>
        <end position="50"/>
    </location>
</feature>
<evidence type="ECO:0000313" key="3">
    <source>
        <dbReference type="Proteomes" id="UP000712281"/>
    </source>
</evidence>
<organism evidence="2 3">
    <name type="scientific">Brassica cretica</name>
    <name type="common">Mustard</name>
    <dbReference type="NCBI Taxonomy" id="69181"/>
    <lineage>
        <taxon>Eukaryota</taxon>
        <taxon>Viridiplantae</taxon>
        <taxon>Streptophyta</taxon>
        <taxon>Embryophyta</taxon>
        <taxon>Tracheophyta</taxon>
        <taxon>Spermatophyta</taxon>
        <taxon>Magnoliopsida</taxon>
        <taxon>eudicotyledons</taxon>
        <taxon>Gunneridae</taxon>
        <taxon>Pentapetalae</taxon>
        <taxon>rosids</taxon>
        <taxon>malvids</taxon>
        <taxon>Brassicales</taxon>
        <taxon>Brassicaceae</taxon>
        <taxon>Brassiceae</taxon>
        <taxon>Brassica</taxon>
    </lineage>
</organism>
<protein>
    <submittedName>
        <fullName evidence="2">Uncharacterized protein</fullName>
    </submittedName>
</protein>
<dbReference type="Proteomes" id="UP000712281">
    <property type="component" value="Unassembled WGS sequence"/>
</dbReference>